<organism evidence="7 8">
    <name type="scientific">Thalassobacillus devorans</name>
    <dbReference type="NCBI Taxonomy" id="279813"/>
    <lineage>
        <taxon>Bacteria</taxon>
        <taxon>Bacillati</taxon>
        <taxon>Bacillota</taxon>
        <taxon>Bacilli</taxon>
        <taxon>Bacillales</taxon>
        <taxon>Bacillaceae</taxon>
        <taxon>Thalassobacillus</taxon>
    </lineage>
</organism>
<comment type="caution">
    <text evidence="7">The sequence shown here is derived from an EMBL/GenBank/DDBJ whole genome shotgun (WGS) entry which is preliminary data.</text>
</comment>
<dbReference type="SUPFAM" id="SSF52283">
    <property type="entry name" value="Formate/glycerate dehydrogenase catalytic domain-like"/>
    <property type="match status" value="1"/>
</dbReference>
<gene>
    <name evidence="7" type="ORF">GCM10007216_36520</name>
</gene>
<evidence type="ECO:0000256" key="1">
    <source>
        <dbReference type="ARBA" id="ARBA00005854"/>
    </source>
</evidence>
<evidence type="ECO:0000259" key="5">
    <source>
        <dbReference type="Pfam" id="PF00389"/>
    </source>
</evidence>
<dbReference type="EMBL" id="BMCJ01000008">
    <property type="protein sequence ID" value="GGD02476.1"/>
    <property type="molecule type" value="Genomic_DNA"/>
</dbReference>
<evidence type="ECO:0000313" key="7">
    <source>
        <dbReference type="EMBL" id="GGD02476.1"/>
    </source>
</evidence>
<dbReference type="Gene3D" id="3.40.50.720">
    <property type="entry name" value="NAD(P)-binding Rossmann-like Domain"/>
    <property type="match status" value="2"/>
</dbReference>
<evidence type="ECO:0000256" key="3">
    <source>
        <dbReference type="ARBA" id="ARBA00023027"/>
    </source>
</evidence>
<dbReference type="SUPFAM" id="SSF51735">
    <property type="entry name" value="NAD(P)-binding Rossmann-fold domains"/>
    <property type="match status" value="1"/>
</dbReference>
<protein>
    <submittedName>
        <fullName evidence="7">Glycerate dehydrogenase</fullName>
    </submittedName>
</protein>
<dbReference type="Proteomes" id="UP000619534">
    <property type="component" value="Unassembled WGS sequence"/>
</dbReference>
<feature type="domain" description="D-isomer specific 2-hydroxyacid dehydrogenase NAD-binding" evidence="6">
    <location>
        <begin position="105"/>
        <end position="279"/>
    </location>
</feature>
<reference evidence="8" key="1">
    <citation type="journal article" date="2019" name="Int. J. Syst. Evol. Microbiol.">
        <title>The Global Catalogue of Microorganisms (GCM) 10K type strain sequencing project: providing services to taxonomists for standard genome sequencing and annotation.</title>
        <authorList>
            <consortium name="The Broad Institute Genomics Platform"/>
            <consortium name="The Broad Institute Genome Sequencing Center for Infectious Disease"/>
            <person name="Wu L."/>
            <person name="Ma J."/>
        </authorList>
    </citation>
    <scope>NUCLEOTIDE SEQUENCE [LARGE SCALE GENOMIC DNA]</scope>
    <source>
        <strain evidence="8">CCM 7282</strain>
    </source>
</reference>
<dbReference type="InterPro" id="IPR006140">
    <property type="entry name" value="D-isomer_DH_NAD-bd"/>
</dbReference>
<dbReference type="InterPro" id="IPR006139">
    <property type="entry name" value="D-isomer_2_OHA_DH_cat_dom"/>
</dbReference>
<evidence type="ECO:0000259" key="6">
    <source>
        <dbReference type="Pfam" id="PF02826"/>
    </source>
</evidence>
<name>A0ABQ1PT52_9BACI</name>
<keyword evidence="3" id="KW-0520">NAD</keyword>
<proteinExistence type="inferred from homology"/>
<evidence type="ECO:0000256" key="2">
    <source>
        <dbReference type="ARBA" id="ARBA00023002"/>
    </source>
</evidence>
<evidence type="ECO:0000256" key="4">
    <source>
        <dbReference type="RuleBase" id="RU003719"/>
    </source>
</evidence>
<dbReference type="RefSeq" id="WP_062439161.1">
    <property type="nucleotide sequence ID" value="NZ_BMCJ01000008.1"/>
</dbReference>
<dbReference type="PANTHER" id="PTHR43333:SF1">
    <property type="entry name" value="D-ISOMER SPECIFIC 2-HYDROXYACID DEHYDROGENASE NAD-BINDING DOMAIN-CONTAINING PROTEIN"/>
    <property type="match status" value="1"/>
</dbReference>
<keyword evidence="8" id="KW-1185">Reference proteome</keyword>
<sequence>MLVLSAIKNVKEDIRNRLEADFPELDFSFCHGIEEAKAELPEAEIFITYGEDLSDELIKQAKNLKWIMVLSAGMEKMPFSQIDKQGILVTNARGIHAIPMAEYTFTMLLQAARQGKKVIAHEQAHIWDRKVVMNEITGKTLVVLGTGAIGQETARLAQAFRMRTIGVSKTGKLKPYFDETHPSDNWKHVLSKADFVVAVMPSTPETIEFVKPEHFEKMPAHSIFLNMGRGDLVKTETVLEAVRNGEIAHAVLDVFEEEPLPEDHVLWEEENITVTPHVSGVSPQYQYRGFDIFSDNLERYLQGQEEFINKIDPKRGY</sequence>
<comment type="similarity">
    <text evidence="1 4">Belongs to the D-isomer specific 2-hydroxyacid dehydrogenase family.</text>
</comment>
<evidence type="ECO:0000313" key="8">
    <source>
        <dbReference type="Proteomes" id="UP000619534"/>
    </source>
</evidence>
<dbReference type="CDD" id="cd05300">
    <property type="entry name" value="2-Hacid_dh_1"/>
    <property type="match status" value="1"/>
</dbReference>
<dbReference type="PANTHER" id="PTHR43333">
    <property type="entry name" value="2-HACID_DH_C DOMAIN-CONTAINING PROTEIN"/>
    <property type="match status" value="1"/>
</dbReference>
<accession>A0ABQ1PT52</accession>
<dbReference type="Pfam" id="PF00389">
    <property type="entry name" value="2-Hacid_dh"/>
    <property type="match status" value="1"/>
</dbReference>
<keyword evidence="2 4" id="KW-0560">Oxidoreductase</keyword>
<dbReference type="Pfam" id="PF02826">
    <property type="entry name" value="2-Hacid_dh_C"/>
    <property type="match status" value="1"/>
</dbReference>
<feature type="domain" description="D-isomer specific 2-hydroxyacid dehydrogenase catalytic" evidence="5">
    <location>
        <begin position="9"/>
        <end position="305"/>
    </location>
</feature>
<dbReference type="InterPro" id="IPR036291">
    <property type="entry name" value="NAD(P)-bd_dom_sf"/>
</dbReference>